<organism evidence="2 3">
    <name type="scientific">Lachnellula cervina</name>
    <dbReference type="NCBI Taxonomy" id="1316786"/>
    <lineage>
        <taxon>Eukaryota</taxon>
        <taxon>Fungi</taxon>
        <taxon>Dikarya</taxon>
        <taxon>Ascomycota</taxon>
        <taxon>Pezizomycotina</taxon>
        <taxon>Leotiomycetes</taxon>
        <taxon>Helotiales</taxon>
        <taxon>Lachnaceae</taxon>
        <taxon>Lachnellula</taxon>
    </lineage>
</organism>
<feature type="region of interest" description="Disordered" evidence="1">
    <location>
        <begin position="1"/>
        <end position="76"/>
    </location>
</feature>
<feature type="compositionally biased region" description="Basic and acidic residues" evidence="1">
    <location>
        <begin position="56"/>
        <end position="76"/>
    </location>
</feature>
<dbReference type="EMBL" id="QGMG01000423">
    <property type="protein sequence ID" value="TVY53703.1"/>
    <property type="molecule type" value="Genomic_DNA"/>
</dbReference>
<sequence>MKSQEEAFKSSRKPAPKPKNPQPRNTATGSRVTKNASRNERRKAARKTASMLKASTGKEEGVKVVEKEDGGEDAGK</sequence>
<evidence type="ECO:0000256" key="1">
    <source>
        <dbReference type="SAM" id="MobiDB-lite"/>
    </source>
</evidence>
<evidence type="ECO:0000313" key="2">
    <source>
        <dbReference type="EMBL" id="TVY53703.1"/>
    </source>
</evidence>
<protein>
    <submittedName>
        <fullName evidence="2">Uncharacterized protein</fullName>
    </submittedName>
</protein>
<gene>
    <name evidence="2" type="ORF">LCER1_G006150</name>
</gene>
<name>A0A7D8USH9_9HELO</name>
<comment type="caution">
    <text evidence="2">The sequence shown here is derived from an EMBL/GenBank/DDBJ whole genome shotgun (WGS) entry which is preliminary data.</text>
</comment>
<dbReference type="AlphaFoldDB" id="A0A7D8USH9"/>
<dbReference type="Proteomes" id="UP000481288">
    <property type="component" value="Unassembled WGS sequence"/>
</dbReference>
<accession>A0A7D8USH9</accession>
<feature type="compositionally biased region" description="Polar residues" evidence="1">
    <location>
        <begin position="22"/>
        <end position="36"/>
    </location>
</feature>
<evidence type="ECO:0000313" key="3">
    <source>
        <dbReference type="Proteomes" id="UP000481288"/>
    </source>
</evidence>
<keyword evidence="3" id="KW-1185">Reference proteome</keyword>
<dbReference type="OrthoDB" id="3559670at2759"/>
<proteinExistence type="predicted"/>
<reference evidence="2 3" key="1">
    <citation type="submission" date="2018-05" db="EMBL/GenBank/DDBJ databases">
        <title>Whole genome sequencing for identification of molecular markers to develop diagnostic detection tools for the regulated plant pathogen Lachnellula willkommii.</title>
        <authorList>
            <person name="Giroux E."/>
            <person name="Bilodeau G."/>
        </authorList>
    </citation>
    <scope>NUCLEOTIDE SEQUENCE [LARGE SCALE GENOMIC DNA]</scope>
    <source>
        <strain evidence="2 3">CBS 625.97</strain>
    </source>
</reference>